<dbReference type="Proteomes" id="UP000280696">
    <property type="component" value="Unassembled WGS sequence"/>
</dbReference>
<name>A0A3A9ANX4_9FIRM</name>
<evidence type="ECO:0000313" key="3">
    <source>
        <dbReference type="Proteomes" id="UP000280696"/>
    </source>
</evidence>
<reference evidence="2 3" key="1">
    <citation type="submission" date="2018-09" db="EMBL/GenBank/DDBJ databases">
        <title>Murine metabolic-syndrome-specific gut microbial biobank.</title>
        <authorList>
            <person name="Liu C."/>
        </authorList>
    </citation>
    <scope>NUCLEOTIDE SEQUENCE [LARGE SCALE GENOMIC DNA]</scope>
    <source>
        <strain evidence="2 3">0.1xD8-82</strain>
    </source>
</reference>
<accession>A0A3A9ANX4</accession>
<protein>
    <submittedName>
        <fullName evidence="2">Uncharacterized protein</fullName>
    </submittedName>
</protein>
<keyword evidence="1" id="KW-0472">Membrane</keyword>
<keyword evidence="1" id="KW-1133">Transmembrane helix</keyword>
<evidence type="ECO:0000313" key="2">
    <source>
        <dbReference type="EMBL" id="RKI88035.1"/>
    </source>
</evidence>
<comment type="caution">
    <text evidence="2">The sequence shown here is derived from an EMBL/GenBank/DDBJ whole genome shotgun (WGS) entry which is preliminary data.</text>
</comment>
<organism evidence="2 3">
    <name type="scientific">Parablautia intestinalis</name>
    <dbReference type="NCBI Taxonomy" id="2320100"/>
    <lineage>
        <taxon>Bacteria</taxon>
        <taxon>Bacillati</taxon>
        <taxon>Bacillota</taxon>
        <taxon>Clostridia</taxon>
        <taxon>Lachnospirales</taxon>
        <taxon>Lachnospiraceae</taxon>
        <taxon>Parablautia</taxon>
    </lineage>
</organism>
<proteinExistence type="predicted"/>
<dbReference type="EMBL" id="RAYQ01000033">
    <property type="protein sequence ID" value="RKI88035.1"/>
    <property type="molecule type" value="Genomic_DNA"/>
</dbReference>
<keyword evidence="1" id="KW-0812">Transmembrane</keyword>
<gene>
    <name evidence="2" type="ORF">D7V94_20030</name>
</gene>
<dbReference type="AlphaFoldDB" id="A0A3A9ANX4"/>
<feature type="transmembrane region" description="Helical" evidence="1">
    <location>
        <begin position="32"/>
        <end position="49"/>
    </location>
</feature>
<sequence>MTAFPYLAIQNRTAYVLRKFPFPALSSSCRRQWGVLYLFMGFNSFRWWIFQAAQAAKRRAWGGNPNKIPAGQNERLAKFGTVVESCSKKVAASAVWVSLNTSSATSGDFAKVTAIFSPYYLQHHTK</sequence>
<keyword evidence="3" id="KW-1185">Reference proteome</keyword>
<evidence type="ECO:0000256" key="1">
    <source>
        <dbReference type="SAM" id="Phobius"/>
    </source>
</evidence>